<sequence length="176" mass="19315">MGSEQSHDASHSDQPQGQGASNQAVPAAEGSKQYCEDTVSKMRDQSKESSSSPEPTPVGSALIVPSLESISNEDKLPSFATNPEEALAESDKADKLMMNMMTRMRNRLKSHSKSKERVLEPKPQDSARFSRNKFAHTKFANATEIIQSPMLDSTGSSEFDDTEIIQPASFHKRLSL</sequence>
<evidence type="ECO:0000313" key="2">
    <source>
        <dbReference type="EMBL" id="CAE8630795.1"/>
    </source>
</evidence>
<feature type="region of interest" description="Disordered" evidence="1">
    <location>
        <begin position="1"/>
        <end position="86"/>
    </location>
</feature>
<name>A0A813LMC4_POLGL</name>
<protein>
    <submittedName>
        <fullName evidence="4">Uncharacterized protein</fullName>
    </submittedName>
</protein>
<evidence type="ECO:0000256" key="1">
    <source>
        <dbReference type="SAM" id="MobiDB-lite"/>
    </source>
</evidence>
<reference evidence="4" key="1">
    <citation type="submission" date="2021-02" db="EMBL/GenBank/DDBJ databases">
        <authorList>
            <person name="Dougan E. K."/>
            <person name="Rhodes N."/>
            <person name="Thang M."/>
            <person name="Chan C."/>
        </authorList>
    </citation>
    <scope>NUCLEOTIDE SEQUENCE</scope>
</reference>
<comment type="caution">
    <text evidence="4">The sequence shown here is derived from an EMBL/GenBank/DDBJ whole genome shotgun (WGS) entry which is preliminary data.</text>
</comment>
<feature type="region of interest" description="Disordered" evidence="1">
    <location>
        <begin position="107"/>
        <end position="132"/>
    </location>
</feature>
<feature type="compositionally biased region" description="Basic and acidic residues" evidence="1">
    <location>
        <begin position="113"/>
        <end position="125"/>
    </location>
</feature>
<evidence type="ECO:0000313" key="4">
    <source>
        <dbReference type="EMBL" id="CAE8737882.1"/>
    </source>
</evidence>
<feature type="compositionally biased region" description="Basic and acidic residues" evidence="1">
    <location>
        <begin position="1"/>
        <end position="11"/>
    </location>
</feature>
<feature type="compositionally biased region" description="Basic and acidic residues" evidence="1">
    <location>
        <begin position="34"/>
        <end position="47"/>
    </location>
</feature>
<evidence type="ECO:0000313" key="6">
    <source>
        <dbReference type="Proteomes" id="UP000654075"/>
    </source>
</evidence>
<dbReference type="Proteomes" id="UP000654075">
    <property type="component" value="Unassembled WGS sequence"/>
</dbReference>
<dbReference type="EMBL" id="CAJNNV010029958">
    <property type="protein sequence ID" value="CAE8630795.1"/>
    <property type="molecule type" value="Genomic_DNA"/>
</dbReference>
<dbReference type="EMBL" id="CAJNNW010036839">
    <property type="protein sequence ID" value="CAE8737882.1"/>
    <property type="molecule type" value="Genomic_DNA"/>
</dbReference>
<gene>
    <name evidence="2" type="ORF">PGLA1383_LOCUS47012</name>
    <name evidence="3" type="ORF">PGLA2088_LOCUS29047</name>
    <name evidence="4" type="ORF">PGLA2088_LOCUS48953</name>
</gene>
<feature type="compositionally biased region" description="Polar residues" evidence="1">
    <location>
        <begin position="12"/>
        <end position="24"/>
    </location>
</feature>
<dbReference type="Proteomes" id="UP000626109">
    <property type="component" value="Unassembled WGS sequence"/>
</dbReference>
<evidence type="ECO:0000313" key="5">
    <source>
        <dbReference type="Proteomes" id="UP000626109"/>
    </source>
</evidence>
<accession>A0A813LMC4</accession>
<organism evidence="4 5">
    <name type="scientific">Polarella glacialis</name>
    <name type="common">Dinoflagellate</name>
    <dbReference type="NCBI Taxonomy" id="89957"/>
    <lineage>
        <taxon>Eukaryota</taxon>
        <taxon>Sar</taxon>
        <taxon>Alveolata</taxon>
        <taxon>Dinophyceae</taxon>
        <taxon>Suessiales</taxon>
        <taxon>Suessiaceae</taxon>
        <taxon>Polarella</taxon>
    </lineage>
</organism>
<keyword evidence="6" id="KW-1185">Reference proteome</keyword>
<dbReference type="AlphaFoldDB" id="A0A813LMC4"/>
<dbReference type="EMBL" id="CAJNNW010028144">
    <property type="protein sequence ID" value="CAE8694839.1"/>
    <property type="molecule type" value="Genomic_DNA"/>
</dbReference>
<evidence type="ECO:0000313" key="3">
    <source>
        <dbReference type="EMBL" id="CAE8694839.1"/>
    </source>
</evidence>
<proteinExistence type="predicted"/>